<dbReference type="Proteomes" id="UP000320672">
    <property type="component" value="Chromosome"/>
</dbReference>
<keyword evidence="1" id="KW-0472">Membrane</keyword>
<gene>
    <name evidence="2" type="ORF">FF011L_53390</name>
</gene>
<feature type="transmembrane region" description="Helical" evidence="1">
    <location>
        <begin position="31"/>
        <end position="48"/>
    </location>
</feature>
<keyword evidence="1" id="KW-0812">Transmembrane</keyword>
<reference evidence="2 3" key="1">
    <citation type="submission" date="2019-02" db="EMBL/GenBank/DDBJ databases">
        <title>Deep-cultivation of Planctomycetes and their phenomic and genomic characterization uncovers novel biology.</title>
        <authorList>
            <person name="Wiegand S."/>
            <person name="Jogler M."/>
            <person name="Boedeker C."/>
            <person name="Pinto D."/>
            <person name="Vollmers J."/>
            <person name="Rivas-Marin E."/>
            <person name="Kohn T."/>
            <person name="Peeters S.H."/>
            <person name="Heuer A."/>
            <person name="Rast P."/>
            <person name="Oberbeckmann S."/>
            <person name="Bunk B."/>
            <person name="Jeske O."/>
            <person name="Meyerdierks A."/>
            <person name="Storesund J.E."/>
            <person name="Kallscheuer N."/>
            <person name="Luecker S."/>
            <person name="Lage O.M."/>
            <person name="Pohl T."/>
            <person name="Merkel B.J."/>
            <person name="Hornburger P."/>
            <person name="Mueller R.-W."/>
            <person name="Bruemmer F."/>
            <person name="Labrenz M."/>
            <person name="Spormann A.M."/>
            <person name="Op den Camp H."/>
            <person name="Overmann J."/>
            <person name="Amann R."/>
            <person name="Jetten M.S.M."/>
            <person name="Mascher T."/>
            <person name="Medema M.H."/>
            <person name="Devos D.P."/>
            <person name="Kaster A.-K."/>
            <person name="Ovreas L."/>
            <person name="Rohde M."/>
            <person name="Galperin M.Y."/>
            <person name="Jogler C."/>
        </authorList>
    </citation>
    <scope>NUCLEOTIDE SEQUENCE [LARGE SCALE GENOMIC DNA]</scope>
    <source>
        <strain evidence="2 3">FF011L</strain>
    </source>
</reference>
<proteinExistence type="predicted"/>
<keyword evidence="1" id="KW-1133">Transmembrane helix</keyword>
<dbReference type="KEGG" id="rml:FF011L_53390"/>
<name>A0A517MP25_9BACT</name>
<evidence type="ECO:0000313" key="2">
    <source>
        <dbReference type="EMBL" id="QDS96527.1"/>
    </source>
</evidence>
<keyword evidence="3" id="KW-1185">Reference proteome</keyword>
<dbReference type="EMBL" id="CP036262">
    <property type="protein sequence ID" value="QDS96527.1"/>
    <property type="molecule type" value="Genomic_DNA"/>
</dbReference>
<dbReference type="AlphaFoldDB" id="A0A517MP25"/>
<protein>
    <submittedName>
        <fullName evidence="2">Uncharacterized protein</fullName>
    </submittedName>
</protein>
<evidence type="ECO:0000256" key="1">
    <source>
        <dbReference type="SAM" id="Phobius"/>
    </source>
</evidence>
<sequence>MSPKRFVFGILPVLFAFFLQPLAFRRLHRCVSFLLLAVFAAGLTGLPITKPSPLIEARYPCENCGCGCPSVEFCWDKCCCHSDTEKLRWADDNGVTPPAFLVARVKGVTATVVGLVDSSAETCCGCGKTNRAATCDRSIAEDASRTDDAASQRICLVRLEDAAKCRGLQWLWSSFSSAIIDPVRVTGLPIEPHYLFSLLIHDDQADSRSDMPDTPVP</sequence>
<evidence type="ECO:0000313" key="3">
    <source>
        <dbReference type="Proteomes" id="UP000320672"/>
    </source>
</evidence>
<accession>A0A517MP25</accession>
<feature type="transmembrane region" description="Helical" evidence="1">
    <location>
        <begin position="6"/>
        <end position="24"/>
    </location>
</feature>
<organism evidence="2 3">
    <name type="scientific">Roseimaritima multifibrata</name>
    <dbReference type="NCBI Taxonomy" id="1930274"/>
    <lineage>
        <taxon>Bacteria</taxon>
        <taxon>Pseudomonadati</taxon>
        <taxon>Planctomycetota</taxon>
        <taxon>Planctomycetia</taxon>
        <taxon>Pirellulales</taxon>
        <taxon>Pirellulaceae</taxon>
        <taxon>Roseimaritima</taxon>
    </lineage>
</organism>